<evidence type="ECO:0000313" key="3">
    <source>
        <dbReference type="Proteomes" id="UP000284057"/>
    </source>
</evidence>
<comment type="caution">
    <text evidence="2">The sequence shown here is derived from an EMBL/GenBank/DDBJ whole genome shotgun (WGS) entry which is preliminary data.</text>
</comment>
<protein>
    <recommendedName>
        <fullName evidence="4">DUF559 domain-containing protein</fullName>
    </recommendedName>
</protein>
<evidence type="ECO:0008006" key="4">
    <source>
        <dbReference type="Google" id="ProtNLM"/>
    </source>
</evidence>
<feature type="region of interest" description="Disordered" evidence="1">
    <location>
        <begin position="54"/>
        <end position="75"/>
    </location>
</feature>
<keyword evidence="3" id="KW-1185">Reference proteome</keyword>
<dbReference type="EMBL" id="QUAL01000113">
    <property type="protein sequence ID" value="RIQ24462.1"/>
    <property type="molecule type" value="Genomic_DNA"/>
</dbReference>
<dbReference type="RefSeq" id="WP_119660114.1">
    <property type="nucleotide sequence ID" value="NZ_QUAL01000113.1"/>
</dbReference>
<evidence type="ECO:0000256" key="1">
    <source>
        <dbReference type="SAM" id="MobiDB-lite"/>
    </source>
</evidence>
<name>A0A418KRV5_9ACTN</name>
<feature type="compositionally biased region" description="Basic residues" evidence="1">
    <location>
        <begin position="66"/>
        <end position="75"/>
    </location>
</feature>
<dbReference type="OrthoDB" id="3173471at2"/>
<dbReference type="AlphaFoldDB" id="A0A418KRV5"/>
<reference evidence="2 3" key="1">
    <citation type="submission" date="2018-09" db="EMBL/GenBank/DDBJ databases">
        <title>Isolation, diversity and antifungal activity of actinobacteria from wheat.</title>
        <authorList>
            <person name="Han C."/>
        </authorList>
    </citation>
    <scope>NUCLEOTIDE SEQUENCE [LARGE SCALE GENOMIC DNA]</scope>
    <source>
        <strain evidence="2 3">NEAU-YY265</strain>
    </source>
</reference>
<proteinExistence type="predicted"/>
<dbReference type="Proteomes" id="UP000284057">
    <property type="component" value="Unassembled WGS sequence"/>
</dbReference>
<accession>A0A418KRV5</accession>
<evidence type="ECO:0000313" key="2">
    <source>
        <dbReference type="EMBL" id="RIQ24462.1"/>
    </source>
</evidence>
<feature type="compositionally biased region" description="Basic and acidic residues" evidence="1">
    <location>
        <begin position="54"/>
        <end position="65"/>
    </location>
</feature>
<organism evidence="2 3">
    <name type="scientific">Jiangella rhizosphaerae</name>
    <dbReference type="NCBI Taxonomy" id="2293569"/>
    <lineage>
        <taxon>Bacteria</taxon>
        <taxon>Bacillati</taxon>
        <taxon>Actinomycetota</taxon>
        <taxon>Actinomycetes</taxon>
        <taxon>Jiangellales</taxon>
        <taxon>Jiangellaceae</taxon>
        <taxon>Jiangella</taxon>
    </lineage>
</organism>
<gene>
    <name evidence="2" type="ORF">DY240_11925</name>
</gene>
<sequence>METRVRLLIVDAGLPSPEVGVNVIDHTGTWLARPDHSDPDLKIAIEYDGDHHRTDQRQWQRDRYSRRSSRNRCSR</sequence>